<dbReference type="AlphaFoldDB" id="A0A2G8S7Z5"/>
<name>A0A2G8S7Z5_9APHY</name>
<comment type="caution">
    <text evidence="1">The sequence shown here is derived from an EMBL/GenBank/DDBJ whole genome shotgun (WGS) entry which is preliminary data.</text>
</comment>
<evidence type="ECO:0000313" key="2">
    <source>
        <dbReference type="Proteomes" id="UP000230002"/>
    </source>
</evidence>
<keyword evidence="2" id="KW-1185">Reference proteome</keyword>
<reference evidence="1 2" key="1">
    <citation type="journal article" date="2015" name="Sci. Rep.">
        <title>Chromosome-level genome map provides insights into diverse defense mechanisms in the medicinal fungus Ganoderma sinense.</title>
        <authorList>
            <person name="Zhu Y."/>
            <person name="Xu J."/>
            <person name="Sun C."/>
            <person name="Zhou S."/>
            <person name="Xu H."/>
            <person name="Nelson D.R."/>
            <person name="Qian J."/>
            <person name="Song J."/>
            <person name="Luo H."/>
            <person name="Xiang L."/>
            <person name="Li Y."/>
            <person name="Xu Z."/>
            <person name="Ji A."/>
            <person name="Wang L."/>
            <person name="Lu S."/>
            <person name="Hayward A."/>
            <person name="Sun W."/>
            <person name="Li X."/>
            <person name="Schwartz D.C."/>
            <person name="Wang Y."/>
            <person name="Chen S."/>
        </authorList>
    </citation>
    <scope>NUCLEOTIDE SEQUENCE [LARGE SCALE GENOMIC DNA]</scope>
    <source>
        <strain evidence="1 2">ZZ0214-1</strain>
    </source>
</reference>
<organism evidence="1 2">
    <name type="scientific">Ganoderma sinense ZZ0214-1</name>
    <dbReference type="NCBI Taxonomy" id="1077348"/>
    <lineage>
        <taxon>Eukaryota</taxon>
        <taxon>Fungi</taxon>
        <taxon>Dikarya</taxon>
        <taxon>Basidiomycota</taxon>
        <taxon>Agaricomycotina</taxon>
        <taxon>Agaricomycetes</taxon>
        <taxon>Polyporales</taxon>
        <taxon>Polyporaceae</taxon>
        <taxon>Ganoderma</taxon>
    </lineage>
</organism>
<dbReference type="EMBL" id="AYKW01000017">
    <property type="protein sequence ID" value="PIL29900.1"/>
    <property type="molecule type" value="Genomic_DNA"/>
</dbReference>
<gene>
    <name evidence="1" type="ORF">GSI_07810</name>
</gene>
<evidence type="ECO:0000313" key="1">
    <source>
        <dbReference type="EMBL" id="PIL29900.1"/>
    </source>
</evidence>
<protein>
    <submittedName>
        <fullName evidence="1">Uncharacterized protein</fullName>
    </submittedName>
</protein>
<sequence length="108" mass="12432">MSETSLYGTLPLLRPSPWPQLPFWKRLLDAFMLIIVENLDRLLSDLHIVDLSFVSWTRTTQTYCVDPDSGQDESWTWTNPQREKLELNGIVPQMCSTIGGLTGFLEFL</sequence>
<accession>A0A2G8S7Z5</accession>
<dbReference type="Proteomes" id="UP000230002">
    <property type="component" value="Unassembled WGS sequence"/>
</dbReference>
<proteinExistence type="predicted"/>